<reference evidence="1" key="1">
    <citation type="submission" date="2024-01" db="EMBL/GenBank/DDBJ databases">
        <authorList>
            <person name="Webb A."/>
        </authorList>
    </citation>
    <scope>NUCLEOTIDE SEQUENCE</scope>
    <source>
        <strain evidence="1">Pm1</strain>
    </source>
</reference>
<protein>
    <submittedName>
        <fullName evidence="1">Uncharacterized protein</fullName>
    </submittedName>
</protein>
<gene>
    <name evidence="1" type="ORF">PM001_LOCUS13170</name>
</gene>
<proteinExistence type="predicted"/>
<evidence type="ECO:0000313" key="1">
    <source>
        <dbReference type="EMBL" id="CAK7928020.1"/>
    </source>
</evidence>
<evidence type="ECO:0000313" key="2">
    <source>
        <dbReference type="Proteomes" id="UP001162060"/>
    </source>
</evidence>
<dbReference type="EMBL" id="CAKLBY020000119">
    <property type="protein sequence ID" value="CAK7928020.1"/>
    <property type="molecule type" value="Genomic_DNA"/>
</dbReference>
<dbReference type="AlphaFoldDB" id="A0AAV1U3J6"/>
<name>A0AAV1U3J6_9STRA</name>
<comment type="caution">
    <text evidence="1">The sequence shown here is derived from an EMBL/GenBank/DDBJ whole genome shotgun (WGS) entry which is preliminary data.</text>
</comment>
<organism evidence="1 2">
    <name type="scientific">Peronospora matthiolae</name>
    <dbReference type="NCBI Taxonomy" id="2874970"/>
    <lineage>
        <taxon>Eukaryota</taxon>
        <taxon>Sar</taxon>
        <taxon>Stramenopiles</taxon>
        <taxon>Oomycota</taxon>
        <taxon>Peronosporomycetes</taxon>
        <taxon>Peronosporales</taxon>
        <taxon>Peronosporaceae</taxon>
        <taxon>Peronospora</taxon>
    </lineage>
</organism>
<accession>A0AAV1U3J6</accession>
<dbReference type="Proteomes" id="UP001162060">
    <property type="component" value="Unassembled WGS sequence"/>
</dbReference>
<sequence length="38" mass="4340">MQLRRVIFGGEEASRGELSELLRVEVQSERIDTHADDP</sequence>